<gene>
    <name evidence="1" type="ORF">CAEBREN_23686</name>
</gene>
<dbReference type="HOGENOM" id="CLU_3279985_0_0_1"/>
<protein>
    <submittedName>
        <fullName evidence="1">Uncharacterized protein</fullName>
    </submittedName>
</protein>
<organism evidence="2">
    <name type="scientific">Caenorhabditis brenneri</name>
    <name type="common">Nematode worm</name>
    <dbReference type="NCBI Taxonomy" id="135651"/>
    <lineage>
        <taxon>Eukaryota</taxon>
        <taxon>Metazoa</taxon>
        <taxon>Ecdysozoa</taxon>
        <taxon>Nematoda</taxon>
        <taxon>Chromadorea</taxon>
        <taxon>Rhabditida</taxon>
        <taxon>Rhabditina</taxon>
        <taxon>Rhabditomorpha</taxon>
        <taxon>Rhabditoidea</taxon>
        <taxon>Rhabditidae</taxon>
        <taxon>Peloderinae</taxon>
        <taxon>Caenorhabditis</taxon>
    </lineage>
</organism>
<reference evidence="2" key="1">
    <citation type="submission" date="2011-07" db="EMBL/GenBank/DDBJ databases">
        <authorList>
            <consortium name="Caenorhabditis brenneri Sequencing and Analysis Consortium"/>
            <person name="Wilson R.K."/>
        </authorList>
    </citation>
    <scope>NUCLEOTIDE SEQUENCE [LARGE SCALE GENOMIC DNA]</scope>
    <source>
        <strain evidence="2">PB2801</strain>
    </source>
</reference>
<sequence length="41" mass="4873">MSEISMTVYKEFLTMLLLCEETLKNATQSYRREANFASERH</sequence>
<dbReference type="AlphaFoldDB" id="G0NSV7"/>
<accession>G0NSV7</accession>
<evidence type="ECO:0000313" key="2">
    <source>
        <dbReference type="Proteomes" id="UP000008068"/>
    </source>
</evidence>
<dbReference type="Proteomes" id="UP000008068">
    <property type="component" value="Unassembled WGS sequence"/>
</dbReference>
<evidence type="ECO:0000313" key="1">
    <source>
        <dbReference type="EMBL" id="EGT36935.1"/>
    </source>
</evidence>
<proteinExistence type="predicted"/>
<dbReference type="InParanoid" id="G0NSV7"/>
<keyword evidence="2" id="KW-1185">Reference proteome</keyword>
<name>G0NSV7_CAEBE</name>
<dbReference type="EMBL" id="GL379940">
    <property type="protein sequence ID" value="EGT36935.1"/>
    <property type="molecule type" value="Genomic_DNA"/>
</dbReference>